<dbReference type="AlphaFoldDB" id="A0A0D3HBU2"/>
<protein>
    <recommendedName>
        <fullName evidence="2">Pectinesterase inhibitor domain-containing protein</fullName>
    </recommendedName>
</protein>
<organism evidence="3">
    <name type="scientific">Oryza barthii</name>
    <dbReference type="NCBI Taxonomy" id="65489"/>
    <lineage>
        <taxon>Eukaryota</taxon>
        <taxon>Viridiplantae</taxon>
        <taxon>Streptophyta</taxon>
        <taxon>Embryophyta</taxon>
        <taxon>Tracheophyta</taxon>
        <taxon>Spermatophyta</taxon>
        <taxon>Magnoliopsida</taxon>
        <taxon>Liliopsida</taxon>
        <taxon>Poales</taxon>
        <taxon>Poaceae</taxon>
        <taxon>BOP clade</taxon>
        <taxon>Oryzoideae</taxon>
        <taxon>Oryzeae</taxon>
        <taxon>Oryzinae</taxon>
        <taxon>Oryza</taxon>
    </lineage>
</organism>
<evidence type="ECO:0000313" key="3">
    <source>
        <dbReference type="EnsemblPlants" id="OBART10G04400.1"/>
    </source>
</evidence>
<dbReference type="SUPFAM" id="SSF101148">
    <property type="entry name" value="Plant invertase/pectin methylesterase inhibitor"/>
    <property type="match status" value="1"/>
</dbReference>
<reference evidence="3" key="2">
    <citation type="submission" date="2015-03" db="UniProtKB">
        <authorList>
            <consortium name="EnsemblPlants"/>
        </authorList>
    </citation>
    <scope>IDENTIFICATION</scope>
</reference>
<keyword evidence="1" id="KW-0732">Signal</keyword>
<dbReference type="SMART" id="SM00856">
    <property type="entry name" value="PMEI"/>
    <property type="match status" value="1"/>
</dbReference>
<dbReference type="InterPro" id="IPR006501">
    <property type="entry name" value="Pectinesterase_inhib_dom"/>
</dbReference>
<dbReference type="eggNOG" id="ENOG502R633">
    <property type="taxonomic scope" value="Eukaryota"/>
</dbReference>
<dbReference type="Gramene" id="OBART10G04400.1">
    <property type="protein sequence ID" value="OBART10G04400.1"/>
    <property type="gene ID" value="OBART10G04400"/>
</dbReference>
<feature type="domain" description="Pectinesterase inhibitor" evidence="2">
    <location>
        <begin position="39"/>
        <end position="160"/>
    </location>
</feature>
<dbReference type="InterPro" id="IPR035513">
    <property type="entry name" value="Invertase/methylesterase_inhib"/>
</dbReference>
<reference evidence="3" key="1">
    <citation type="journal article" date="2009" name="Rice">
        <title>De Novo Next Generation Sequencing of Plant Genomes.</title>
        <authorList>
            <person name="Rounsley S."/>
            <person name="Marri P.R."/>
            <person name="Yu Y."/>
            <person name="He R."/>
            <person name="Sisneros N."/>
            <person name="Goicoechea J.L."/>
            <person name="Lee S.J."/>
            <person name="Angelova A."/>
            <person name="Kudrna D."/>
            <person name="Luo M."/>
            <person name="Affourtit J."/>
            <person name="Desany B."/>
            <person name="Knight J."/>
            <person name="Niazi F."/>
            <person name="Egholm M."/>
            <person name="Wing R.A."/>
        </authorList>
    </citation>
    <scope>NUCLEOTIDE SEQUENCE [LARGE SCALE GENOMIC DNA]</scope>
    <source>
        <strain evidence="3">cv. IRGC 105608</strain>
    </source>
</reference>
<dbReference type="GO" id="GO:0004857">
    <property type="term" value="F:enzyme inhibitor activity"/>
    <property type="evidence" value="ECO:0007669"/>
    <property type="project" value="InterPro"/>
</dbReference>
<feature type="signal peptide" evidence="1">
    <location>
        <begin position="1"/>
        <end position="25"/>
    </location>
</feature>
<accession>A0A0D3HBU2</accession>
<dbReference type="Gene3D" id="1.20.140.40">
    <property type="entry name" value="Invertase/pectin methylesterase inhibitor family protein"/>
    <property type="match status" value="1"/>
</dbReference>
<evidence type="ECO:0000256" key="1">
    <source>
        <dbReference type="SAM" id="SignalP"/>
    </source>
</evidence>
<feature type="chain" id="PRO_5002276828" description="Pectinesterase inhibitor domain-containing protein" evidence="1">
    <location>
        <begin position="26"/>
        <end position="167"/>
    </location>
</feature>
<evidence type="ECO:0000313" key="4">
    <source>
        <dbReference type="Proteomes" id="UP000026960"/>
    </source>
</evidence>
<sequence>MARRPMTAVFFVFVVALSSASPATAKATPAAPPCVAPPAEVAFLRASCASTLYRLTCYDALIPYGCAFQTSTVKLARAAADVNAAAAELARLDAMGDAAKGSQARWAVSNAKTWLSAAMTNEANCADALSSTGAAVSPAARELIAGVVMAKQYTSIALSFVNTIPVS</sequence>
<evidence type="ECO:0000259" key="2">
    <source>
        <dbReference type="SMART" id="SM00856"/>
    </source>
</evidence>
<dbReference type="HOGENOM" id="CLU_033761_0_0_1"/>
<dbReference type="EnsemblPlants" id="OBART10G04400.1">
    <property type="protein sequence ID" value="OBART10G04400.1"/>
    <property type="gene ID" value="OBART10G04400"/>
</dbReference>
<proteinExistence type="predicted"/>
<keyword evidence="4" id="KW-1185">Reference proteome</keyword>
<dbReference type="Proteomes" id="UP000026960">
    <property type="component" value="Chromosome 10"/>
</dbReference>
<name>A0A0D3HBU2_9ORYZ</name>
<dbReference type="STRING" id="65489.A0A0D3HBU2"/>
<dbReference type="PaxDb" id="65489-OBART10G04400.1"/>
<dbReference type="Pfam" id="PF04043">
    <property type="entry name" value="PMEI"/>
    <property type="match status" value="1"/>
</dbReference>